<dbReference type="Gene3D" id="3.40.50.2300">
    <property type="match status" value="1"/>
</dbReference>
<feature type="domain" description="PAS" evidence="10">
    <location>
        <begin position="1094"/>
        <end position="1149"/>
    </location>
</feature>
<feature type="region of interest" description="Disordered" evidence="7">
    <location>
        <begin position="1"/>
        <end position="117"/>
    </location>
</feature>
<dbReference type="EMBL" id="MU006233">
    <property type="protein sequence ID" value="KAF2822762.1"/>
    <property type="molecule type" value="Genomic_DNA"/>
</dbReference>
<dbReference type="InterPro" id="IPR013655">
    <property type="entry name" value="PAS_fold_3"/>
</dbReference>
<evidence type="ECO:0000259" key="10">
    <source>
        <dbReference type="PROSITE" id="PS50112"/>
    </source>
</evidence>
<dbReference type="SUPFAM" id="SSF52172">
    <property type="entry name" value="CheY-like"/>
    <property type="match status" value="1"/>
</dbReference>
<feature type="region of interest" description="Disordered" evidence="7">
    <location>
        <begin position="657"/>
        <end position="695"/>
    </location>
</feature>
<evidence type="ECO:0000256" key="1">
    <source>
        <dbReference type="ARBA" id="ARBA00000085"/>
    </source>
</evidence>
<keyword evidence="5" id="KW-0418">Kinase</keyword>
<feature type="compositionally biased region" description="Polar residues" evidence="7">
    <location>
        <begin position="444"/>
        <end position="468"/>
    </location>
</feature>
<feature type="compositionally biased region" description="Polar residues" evidence="7">
    <location>
        <begin position="657"/>
        <end position="673"/>
    </location>
</feature>
<dbReference type="CDD" id="cd17546">
    <property type="entry name" value="REC_hyHK_CKI1_RcsC-like"/>
    <property type="match status" value="1"/>
</dbReference>
<dbReference type="PANTHER" id="PTHR43047:SF74">
    <property type="entry name" value="HISTIDINE KINASE-RELATED"/>
    <property type="match status" value="1"/>
</dbReference>
<feature type="region of interest" description="Disordered" evidence="7">
    <location>
        <begin position="782"/>
        <end position="811"/>
    </location>
</feature>
<feature type="compositionally biased region" description="Low complexity" evidence="7">
    <location>
        <begin position="1639"/>
        <end position="1649"/>
    </location>
</feature>
<dbReference type="InterPro" id="IPR003661">
    <property type="entry name" value="HisK_dim/P_dom"/>
</dbReference>
<dbReference type="InterPro" id="IPR011006">
    <property type="entry name" value="CheY-like_superfamily"/>
</dbReference>
<dbReference type="Pfam" id="PF08447">
    <property type="entry name" value="PAS_3"/>
    <property type="match status" value="1"/>
</dbReference>
<dbReference type="Pfam" id="PF00072">
    <property type="entry name" value="Response_reg"/>
    <property type="match status" value="1"/>
</dbReference>
<dbReference type="InterPro" id="IPR000700">
    <property type="entry name" value="PAS-assoc_C"/>
</dbReference>
<dbReference type="Pfam" id="PF02518">
    <property type="entry name" value="HATPase_c"/>
    <property type="match status" value="1"/>
</dbReference>
<name>A0A6A6ZNV6_9PLEO</name>
<keyword evidence="13" id="KW-1185">Reference proteome</keyword>
<dbReference type="GO" id="GO:0000155">
    <property type="term" value="F:phosphorelay sensor kinase activity"/>
    <property type="evidence" value="ECO:0007669"/>
    <property type="project" value="InterPro"/>
</dbReference>
<dbReference type="SMART" id="SM00086">
    <property type="entry name" value="PAC"/>
    <property type="match status" value="2"/>
</dbReference>
<dbReference type="InterPro" id="IPR036890">
    <property type="entry name" value="HATPase_C_sf"/>
</dbReference>
<evidence type="ECO:0000256" key="5">
    <source>
        <dbReference type="ARBA" id="ARBA00022777"/>
    </source>
</evidence>
<evidence type="ECO:0000313" key="13">
    <source>
        <dbReference type="Proteomes" id="UP000799424"/>
    </source>
</evidence>
<evidence type="ECO:0000256" key="6">
    <source>
        <dbReference type="PROSITE-ProRule" id="PRU00169"/>
    </source>
</evidence>
<protein>
    <recommendedName>
        <fullName evidence="2">histidine kinase</fullName>
        <ecNumber evidence="2">2.7.13.3</ecNumber>
    </recommendedName>
</protein>
<feature type="compositionally biased region" description="Polar residues" evidence="7">
    <location>
        <begin position="782"/>
        <end position="794"/>
    </location>
</feature>
<dbReference type="SMART" id="SM00387">
    <property type="entry name" value="HATPase_c"/>
    <property type="match status" value="1"/>
</dbReference>
<dbReference type="FunFam" id="3.30.450.20:FF:000149">
    <property type="entry name" value="Peroxide stress-activated histidine kinase mak1"/>
    <property type="match status" value="1"/>
</dbReference>
<evidence type="ECO:0000256" key="7">
    <source>
        <dbReference type="SAM" id="MobiDB-lite"/>
    </source>
</evidence>
<dbReference type="PROSITE" id="PS50109">
    <property type="entry name" value="HIS_KIN"/>
    <property type="match status" value="1"/>
</dbReference>
<dbReference type="GO" id="GO:0005886">
    <property type="term" value="C:plasma membrane"/>
    <property type="evidence" value="ECO:0007669"/>
    <property type="project" value="TreeGrafter"/>
</dbReference>
<dbReference type="PANTHER" id="PTHR43047">
    <property type="entry name" value="TWO-COMPONENT HISTIDINE PROTEIN KINASE"/>
    <property type="match status" value="1"/>
</dbReference>
<keyword evidence="3 6" id="KW-0597">Phosphoprotein</keyword>
<dbReference type="NCBIfam" id="TIGR00229">
    <property type="entry name" value="sensory_box"/>
    <property type="match status" value="1"/>
</dbReference>
<dbReference type="PRINTS" id="PR00344">
    <property type="entry name" value="BCTRLSENSOR"/>
</dbReference>
<evidence type="ECO:0000259" key="11">
    <source>
        <dbReference type="PROSITE" id="PS50113"/>
    </source>
</evidence>
<dbReference type="Proteomes" id="UP000799424">
    <property type="component" value="Unassembled WGS sequence"/>
</dbReference>
<dbReference type="PROSITE" id="PS50113">
    <property type="entry name" value="PAC"/>
    <property type="match status" value="2"/>
</dbReference>
<dbReference type="Gene3D" id="1.10.287.130">
    <property type="match status" value="1"/>
</dbReference>
<dbReference type="InterPro" id="IPR005467">
    <property type="entry name" value="His_kinase_dom"/>
</dbReference>
<feature type="region of interest" description="Disordered" evidence="7">
    <location>
        <begin position="1528"/>
        <end position="1559"/>
    </location>
</feature>
<evidence type="ECO:0000256" key="4">
    <source>
        <dbReference type="ARBA" id="ARBA00022679"/>
    </source>
</evidence>
<feature type="compositionally biased region" description="Polar residues" evidence="7">
    <location>
        <begin position="366"/>
        <end position="377"/>
    </location>
</feature>
<feature type="region of interest" description="Disordered" evidence="7">
    <location>
        <begin position="927"/>
        <end position="959"/>
    </location>
</feature>
<feature type="region of interest" description="Disordered" evidence="7">
    <location>
        <begin position="1162"/>
        <end position="1209"/>
    </location>
</feature>
<feature type="compositionally biased region" description="Basic and acidic residues" evidence="7">
    <location>
        <begin position="400"/>
        <end position="409"/>
    </location>
</feature>
<dbReference type="OrthoDB" id="303614at2759"/>
<feature type="compositionally biased region" description="Polar residues" evidence="7">
    <location>
        <begin position="541"/>
        <end position="554"/>
    </location>
</feature>
<dbReference type="Pfam" id="PF13188">
    <property type="entry name" value="PAS_8"/>
    <property type="match status" value="1"/>
</dbReference>
<dbReference type="CDD" id="cd00130">
    <property type="entry name" value="PAS"/>
    <property type="match status" value="1"/>
</dbReference>
<accession>A0A6A6ZNV6</accession>
<keyword evidence="4" id="KW-0808">Transferase</keyword>
<dbReference type="CDD" id="cd00082">
    <property type="entry name" value="HisKA"/>
    <property type="match status" value="1"/>
</dbReference>
<evidence type="ECO:0000256" key="3">
    <source>
        <dbReference type="ARBA" id="ARBA00022553"/>
    </source>
</evidence>
<dbReference type="InterPro" id="IPR003594">
    <property type="entry name" value="HATPase_dom"/>
</dbReference>
<dbReference type="FunFam" id="3.30.565.10:FF:000010">
    <property type="entry name" value="Sensor histidine kinase RcsC"/>
    <property type="match status" value="1"/>
</dbReference>
<dbReference type="SMART" id="SM00091">
    <property type="entry name" value="PAS"/>
    <property type="match status" value="2"/>
</dbReference>
<feature type="domain" description="Response regulatory" evidence="9">
    <location>
        <begin position="1877"/>
        <end position="1999"/>
    </location>
</feature>
<dbReference type="PROSITE" id="PS50110">
    <property type="entry name" value="RESPONSE_REGULATORY"/>
    <property type="match status" value="1"/>
</dbReference>
<organism evidence="12 13">
    <name type="scientific">Ophiobolus disseminans</name>
    <dbReference type="NCBI Taxonomy" id="1469910"/>
    <lineage>
        <taxon>Eukaryota</taxon>
        <taxon>Fungi</taxon>
        <taxon>Dikarya</taxon>
        <taxon>Ascomycota</taxon>
        <taxon>Pezizomycotina</taxon>
        <taxon>Dothideomycetes</taxon>
        <taxon>Pleosporomycetidae</taxon>
        <taxon>Pleosporales</taxon>
        <taxon>Pleosporineae</taxon>
        <taxon>Phaeosphaeriaceae</taxon>
        <taxon>Ophiobolus</taxon>
    </lineage>
</organism>
<feature type="compositionally biased region" description="Low complexity" evidence="7">
    <location>
        <begin position="174"/>
        <end position="186"/>
    </location>
</feature>
<dbReference type="SUPFAM" id="SSF47384">
    <property type="entry name" value="Homodimeric domain of signal transducing histidine kinase"/>
    <property type="match status" value="1"/>
</dbReference>
<dbReference type="InterPro" id="IPR004358">
    <property type="entry name" value="Sig_transdc_His_kin-like_C"/>
</dbReference>
<feature type="domain" description="PAS" evidence="10">
    <location>
        <begin position="962"/>
        <end position="1032"/>
    </location>
</feature>
<feature type="region of interest" description="Disordered" evidence="7">
    <location>
        <begin position="1575"/>
        <end position="1697"/>
    </location>
</feature>
<evidence type="ECO:0000256" key="2">
    <source>
        <dbReference type="ARBA" id="ARBA00012438"/>
    </source>
</evidence>
<dbReference type="FunFam" id="1.10.287.130:FF:000050">
    <property type="entry name" value="Related to histidine kinase"/>
    <property type="match status" value="1"/>
</dbReference>
<sequence length="2016" mass="221350">MTQTPTPSPTSSRDPVTTPTPAPTHTSPTAARPPLQRVPASNALLSSQTWLDAAPDQHDETSATDTADTTDVSDDDVEGPPARGDAHEAGGARGPQGGAQLGKASPDDTELERLRVLQLQMLQKQQRARARPPQSPAAFAVAGARRVSPIKEEPLAAMSPTLEGAFSSPGPLPSAQTTSTESTESARTIRGSMPPTPAVQALRTPSYPFPTVPGTPRWASAFHQPFTNLSPTVSAIHAREFAMPSERIASETSTPAASMTPFAPGTRTHRVAEGEDPRYPSPNLYDLVLRLGVEPGLAAWWTTVTSIMRDHYGAERATLAVPADASDIENVPWGQKTTFTATAEEGSPRAATYQDAPPQRSRKVSTEQLHAHQQTEPLDTPLTPLVPERRPKLFTHHSFAGHERQKQDVSPESPTPSLLLRPRGPLRAASHVAQAPVREHPLRQVSQASFDGTSNPYPTTFPSRQHTFSDPDFSSVGGDSSSPFAVFNVLRALDHEPDALIDNTGINRVIERGRLVTLTRDYSTSLSTSSEDLSDKDTHQQQKPSVLQSTTVGPESQKIVPSRNRISLSVSDVRLQPRYEEYEQYPSSPWAQSPAPSPAIQNDPEDNPFFSTGRVDEETFNPSRSPQDYTQYGLVEAIGVDRASTVTHIPLVHPTLSQVMQANDQNTPSQTPALSRRQSDQSVPSSSNTTGDTTRRAPIAILSILSPIVPYPRNLTNSLKHLGPHLATSFSNAWQFTNAQMQMASIRQRRITASTAGSASLPTDQETLDDLLHLDLENMSTSAAGSVTSPSDYSGRSRHSPGGSITGTPGWDSASLGFSSKHSATGTPGHLVGSEAVESYFDTRRKTARVPTQPPTQEQPSRKTEPRHIKRVSISIAEKPDDDVTITRNDSVSKEEVIGTRRSQVTSATQHGHSLLHSYGADFTSSFQSLPAATTPGGRPPPPHGHTRRGSITETLDMPPPSESLLRTIIDSLPVQIFTAAPSTGAITWVNSKFLIYRGQDSRQVLQDPWEAIHSEDRNSYLEQWNKSLRTGQQLQQKVRLQRFDQCYRWFYVRVAPLRNKRQQIVHWIGTNMDFHEQHLAELNSAKQQETAASEAKYRALANSSPQIVFVVSNKRGLTFCNSQWITFSGQSESQALVNGFLEHVHPEDVIKCKLPELNEDGVTNVPTSLPADDVRQGTSSNSSDDSSETEKTVTSPGGSSPDRMDLPQAKLSKLASTGILRVTKDAHGRSSYSTEVRLRNKDGEYRWHLVRILLEKSLAEQSDEETWYGTATDINDHKLLEQTLKETMDAKSKFLSNMSHEIRTPLNGISGMVNFLLDSVLNAEQLEHVNIIKSSTDSLLNLINDILDLSKVEAGMIKLSMEWMHIPSLLEEVNDLSMGLAIQKGLELNYLVDEGVPSMVKGDKFRIRQVLLNVVGNAIKFTSRGEIFVRCKVQAPERSGPLEENETMVQFEVIDTGRGFNEQEAKYLFKRFSQIDASSTRQHGGTGLGLAISMQFVELHGGKMDARSVPNKGSTFFFTIKFGLPTPEDHPKPPVSTPGTPAMEPANVVPPLTPQAVPSPLHRMAHAHITAMTQMQQTKRVSSVSSERSESVKSPAPSLSASERSRDSPSMSLSSGSSDHSLTSTALTGKSSLRSERSSASSFFQDSRLNSSSHIDLALPPKRANSHPDLPSDDSATSIESNNTIRPSEPYRSLSPLGSALQPPMYSILVVCPLVHSREATMRHIKNTLPQGIPHQVTGQPSIIDAQKMIGGDTPVLFTHVVLVLHDTAEVHAIMDQIFSSMTHGNTAIVVVSDPSQKKELIKEAPGYDYEQLHTDRRLQFIYRPLKPSKFAVIFDPQKERESSTDRNQDTAQQVVVSQKLVFEELKRRVGGKGNKVLLVEDNHINQTVVLKFLAKIDVETETVMDGVQCTDTVFSKSPGFYSIILCDLHMPNKDGYQACKEIRRWEKKHGYRRHPIIALSANVLGDVYAKCVEAGFNSYVTKPVEFKQLSLVMAKFLDPPDPSKPPELMRLKKQ</sequence>
<feature type="compositionally biased region" description="Polar residues" evidence="7">
    <location>
        <begin position="680"/>
        <end position="692"/>
    </location>
</feature>
<dbReference type="Gene3D" id="3.30.565.10">
    <property type="entry name" value="Histidine kinase-like ATPase, C-terminal domain"/>
    <property type="match status" value="1"/>
</dbReference>
<dbReference type="InterPro" id="IPR000014">
    <property type="entry name" value="PAS"/>
</dbReference>
<feature type="domain" description="PAC" evidence="11">
    <location>
        <begin position="1233"/>
        <end position="1287"/>
    </location>
</feature>
<feature type="region of interest" description="Disordered" evidence="7">
    <location>
        <begin position="525"/>
        <end position="564"/>
    </location>
</feature>
<feature type="region of interest" description="Disordered" evidence="7">
    <location>
        <begin position="167"/>
        <end position="200"/>
    </location>
</feature>
<proteinExistence type="predicted"/>
<dbReference type="EC" id="2.7.13.3" evidence="2"/>
<dbReference type="InterPro" id="IPR036097">
    <property type="entry name" value="HisK_dim/P_sf"/>
</dbReference>
<comment type="catalytic activity">
    <reaction evidence="1">
        <text>ATP + protein L-histidine = ADP + protein N-phospho-L-histidine.</text>
        <dbReference type="EC" id="2.7.13.3"/>
    </reaction>
</comment>
<feature type="region of interest" description="Disordered" evidence="7">
    <location>
        <begin position="399"/>
        <end position="475"/>
    </location>
</feature>
<feature type="compositionally biased region" description="Gly residues" evidence="7">
    <location>
        <begin position="91"/>
        <end position="100"/>
    </location>
</feature>
<dbReference type="CDD" id="cd16922">
    <property type="entry name" value="HATPase_EvgS-ArcB-TorS-like"/>
    <property type="match status" value="1"/>
</dbReference>
<dbReference type="FunFam" id="3.40.50.2300:FF:000158">
    <property type="entry name" value="Sensor histidine kinase/response regulator"/>
    <property type="match status" value="1"/>
</dbReference>
<dbReference type="SUPFAM" id="SSF55874">
    <property type="entry name" value="ATPase domain of HSP90 chaperone/DNA topoisomerase II/histidine kinase"/>
    <property type="match status" value="1"/>
</dbReference>
<feature type="compositionally biased region" description="Low complexity" evidence="7">
    <location>
        <begin position="410"/>
        <end position="427"/>
    </location>
</feature>
<evidence type="ECO:0000313" key="12">
    <source>
        <dbReference type="EMBL" id="KAF2822762.1"/>
    </source>
</evidence>
<dbReference type="GO" id="GO:0009927">
    <property type="term" value="F:histidine phosphotransfer kinase activity"/>
    <property type="evidence" value="ECO:0007669"/>
    <property type="project" value="TreeGrafter"/>
</dbReference>
<feature type="modified residue" description="4-aspartylphosphate" evidence="6">
    <location>
        <position position="1929"/>
    </location>
</feature>
<feature type="compositionally biased region" description="Polar residues" evidence="7">
    <location>
        <begin position="1675"/>
        <end position="1687"/>
    </location>
</feature>
<dbReference type="Pfam" id="PF00512">
    <property type="entry name" value="HisKA"/>
    <property type="match status" value="1"/>
</dbReference>
<dbReference type="InterPro" id="IPR001789">
    <property type="entry name" value="Sig_transdc_resp-reg_receiver"/>
</dbReference>
<feature type="region of interest" description="Disordered" evidence="7">
    <location>
        <begin position="584"/>
        <end position="628"/>
    </location>
</feature>
<dbReference type="PROSITE" id="PS50112">
    <property type="entry name" value="PAS"/>
    <property type="match status" value="2"/>
</dbReference>
<dbReference type="SUPFAM" id="SSF55785">
    <property type="entry name" value="PYP-like sensor domain (PAS domain)"/>
    <property type="match status" value="2"/>
</dbReference>
<feature type="domain" description="Histidine kinase" evidence="8">
    <location>
        <begin position="1298"/>
        <end position="1525"/>
    </location>
</feature>
<dbReference type="SMART" id="SM00388">
    <property type="entry name" value="HisKA"/>
    <property type="match status" value="1"/>
</dbReference>
<evidence type="ECO:0000259" key="8">
    <source>
        <dbReference type="PROSITE" id="PS50109"/>
    </source>
</evidence>
<dbReference type="InterPro" id="IPR035965">
    <property type="entry name" value="PAS-like_dom_sf"/>
</dbReference>
<dbReference type="InterPro" id="IPR001610">
    <property type="entry name" value="PAC"/>
</dbReference>
<dbReference type="SMART" id="SM00448">
    <property type="entry name" value="REC"/>
    <property type="match status" value="1"/>
</dbReference>
<gene>
    <name evidence="12" type="ORF">CC86DRAFT_469407</name>
</gene>
<feature type="compositionally biased region" description="Low complexity" evidence="7">
    <location>
        <begin position="1580"/>
        <end position="1625"/>
    </location>
</feature>
<feature type="region of interest" description="Disordered" evidence="7">
    <location>
        <begin position="844"/>
        <end position="870"/>
    </location>
</feature>
<reference evidence="12" key="1">
    <citation type="journal article" date="2020" name="Stud. Mycol.">
        <title>101 Dothideomycetes genomes: a test case for predicting lifestyles and emergence of pathogens.</title>
        <authorList>
            <person name="Haridas S."/>
            <person name="Albert R."/>
            <person name="Binder M."/>
            <person name="Bloem J."/>
            <person name="Labutti K."/>
            <person name="Salamov A."/>
            <person name="Andreopoulos B."/>
            <person name="Baker S."/>
            <person name="Barry K."/>
            <person name="Bills G."/>
            <person name="Bluhm B."/>
            <person name="Cannon C."/>
            <person name="Castanera R."/>
            <person name="Culley D."/>
            <person name="Daum C."/>
            <person name="Ezra D."/>
            <person name="Gonzalez J."/>
            <person name="Henrissat B."/>
            <person name="Kuo A."/>
            <person name="Liang C."/>
            <person name="Lipzen A."/>
            <person name="Lutzoni F."/>
            <person name="Magnuson J."/>
            <person name="Mondo S."/>
            <person name="Nolan M."/>
            <person name="Ohm R."/>
            <person name="Pangilinan J."/>
            <person name="Park H.-J."/>
            <person name="Ramirez L."/>
            <person name="Alfaro M."/>
            <person name="Sun H."/>
            <person name="Tritt A."/>
            <person name="Yoshinaga Y."/>
            <person name="Zwiers L.-H."/>
            <person name="Turgeon B."/>
            <person name="Goodwin S."/>
            <person name="Spatafora J."/>
            <person name="Crous P."/>
            <person name="Grigoriev I."/>
        </authorList>
    </citation>
    <scope>NUCLEOTIDE SEQUENCE</scope>
    <source>
        <strain evidence="12">CBS 113818</strain>
    </source>
</reference>
<feature type="region of interest" description="Disordered" evidence="7">
    <location>
        <begin position="340"/>
        <end position="386"/>
    </location>
</feature>
<feature type="compositionally biased region" description="Low complexity" evidence="7">
    <location>
        <begin position="1"/>
        <end position="34"/>
    </location>
</feature>
<feature type="domain" description="PAC" evidence="11">
    <location>
        <begin position="1035"/>
        <end position="1087"/>
    </location>
</feature>
<dbReference type="Gene3D" id="3.30.450.20">
    <property type="entry name" value="PAS domain"/>
    <property type="match status" value="2"/>
</dbReference>
<evidence type="ECO:0000259" key="9">
    <source>
        <dbReference type="PROSITE" id="PS50110"/>
    </source>
</evidence>